<accession>D7E5D0</accession>
<reference evidence="1 2" key="1">
    <citation type="journal article" date="2010" name="PLoS ONE">
        <title>Genome erosion in a nitrogen-fixing vertically transmitted endosymbiotic multicellular cyanobacterium.</title>
        <authorList>
            <person name="Ran L."/>
            <person name="Larsson J."/>
            <person name="Vigil-Stenman T."/>
            <person name="Nylander J.A."/>
            <person name="Ininbergs K."/>
            <person name="Zheng W.W."/>
            <person name="Lapidus A."/>
            <person name="Lowry S."/>
            <person name="Haselkorn R."/>
            <person name="Bergman B."/>
        </authorList>
    </citation>
    <scope>NUCLEOTIDE SEQUENCE [LARGE SCALE GENOMIC DNA]</scope>
    <source>
        <strain evidence="1 2">0708</strain>
    </source>
</reference>
<protein>
    <submittedName>
        <fullName evidence="1">Uncharacterized protein</fullName>
    </submittedName>
</protein>
<name>D7E5D0_NOSA0</name>
<gene>
    <name evidence="1" type="ordered locus">Aazo_4019</name>
</gene>
<dbReference type="AlphaFoldDB" id="D7E5D0"/>
<evidence type="ECO:0000313" key="1">
    <source>
        <dbReference type="EMBL" id="ADI65490.1"/>
    </source>
</evidence>
<sequence>MLTSNEFSLAEISEIKLPAHRTLKVTDDDIDGFLDYRKGNYTFIILSFLDPNLKYGHLKFHQGHIYPASQFTDAKLNTNNIDFDKYRLF</sequence>
<dbReference type="OrthoDB" id="9798761at2"/>
<dbReference type="RefSeq" id="WP_013192502.1">
    <property type="nucleotide sequence ID" value="NC_014248.1"/>
</dbReference>
<dbReference type="EMBL" id="CP002059">
    <property type="protein sequence ID" value="ADI65490.1"/>
    <property type="molecule type" value="Genomic_DNA"/>
</dbReference>
<keyword evidence="2" id="KW-1185">Reference proteome</keyword>
<evidence type="ECO:0000313" key="2">
    <source>
        <dbReference type="Proteomes" id="UP000001511"/>
    </source>
</evidence>
<organism evidence="1 2">
    <name type="scientific">Nostoc azollae (strain 0708)</name>
    <name type="common">Anabaena azollae (strain 0708)</name>
    <dbReference type="NCBI Taxonomy" id="551115"/>
    <lineage>
        <taxon>Bacteria</taxon>
        <taxon>Bacillati</taxon>
        <taxon>Cyanobacteriota</taxon>
        <taxon>Cyanophyceae</taxon>
        <taxon>Nostocales</taxon>
        <taxon>Nostocaceae</taxon>
        <taxon>Trichormus</taxon>
    </lineage>
</organism>
<proteinExistence type="predicted"/>
<dbReference type="Proteomes" id="UP000001511">
    <property type="component" value="Chromosome"/>
</dbReference>
<dbReference type="KEGG" id="naz:Aazo_4019"/>
<dbReference type="eggNOG" id="COG1479">
    <property type="taxonomic scope" value="Bacteria"/>
</dbReference>
<dbReference type="HOGENOM" id="CLU_2451674_0_0_3"/>